<feature type="region of interest" description="Disordered" evidence="1">
    <location>
        <begin position="952"/>
        <end position="985"/>
    </location>
</feature>
<feature type="compositionally biased region" description="Basic and acidic residues" evidence="1">
    <location>
        <begin position="666"/>
        <end position="680"/>
    </location>
</feature>
<feature type="region of interest" description="Disordered" evidence="1">
    <location>
        <begin position="1124"/>
        <end position="1267"/>
    </location>
</feature>
<accession>A0A2X0M365</accession>
<proteinExistence type="predicted"/>
<name>A0A2X0M365_9BASI</name>
<feature type="compositionally biased region" description="Polar residues" evidence="1">
    <location>
        <begin position="250"/>
        <end position="259"/>
    </location>
</feature>
<feature type="compositionally biased region" description="Low complexity" evidence="1">
    <location>
        <begin position="899"/>
        <end position="911"/>
    </location>
</feature>
<feature type="compositionally biased region" description="Basic and acidic residues" evidence="1">
    <location>
        <begin position="1218"/>
        <end position="1229"/>
    </location>
</feature>
<feature type="region of interest" description="Disordered" evidence="1">
    <location>
        <begin position="152"/>
        <end position="186"/>
    </location>
</feature>
<dbReference type="AlphaFoldDB" id="A0A2X0M365"/>
<evidence type="ECO:0000313" key="2">
    <source>
        <dbReference type="EMBL" id="SGY46166.1"/>
    </source>
</evidence>
<feature type="compositionally biased region" description="Basic and acidic residues" evidence="1">
    <location>
        <begin position="622"/>
        <end position="648"/>
    </location>
</feature>
<feature type="region of interest" description="Disordered" evidence="1">
    <location>
        <begin position="36"/>
        <end position="104"/>
    </location>
</feature>
<gene>
    <name evidence="2" type="primary">BQ5605_C001g00393</name>
    <name evidence="2" type="ORF">BQ5605_C001G00393</name>
</gene>
<feature type="compositionally biased region" description="Basic residues" evidence="1">
    <location>
        <begin position="1060"/>
        <end position="1069"/>
    </location>
</feature>
<feature type="compositionally biased region" description="Basic and acidic residues" evidence="1">
    <location>
        <begin position="749"/>
        <end position="765"/>
    </location>
</feature>
<feature type="compositionally biased region" description="Low complexity" evidence="1">
    <location>
        <begin position="569"/>
        <end position="585"/>
    </location>
</feature>
<evidence type="ECO:0000256" key="1">
    <source>
        <dbReference type="SAM" id="MobiDB-lite"/>
    </source>
</evidence>
<sequence>MLSLSDLIHDLSDSEDEPDRSTLMARLAISDRPAIEGMGSSRLGVPLQSSAERCGTDQGQRAGQQDWGLSSVTSSPWHEEYGSFYEPASDGSNGGDGAGGEVDLLEHGHPALAGQHHEHSDHLMQLSPLEQLTSMMAYGDAYANATACGRISLPLSPTTPPPRSPHPRGPRRAEPEPRPSPLSATVIVDGPLGRLEQSTHSMSIQDAALETLNADDCHGKRCAQRLLDFFRRAHQDSLLQFIAAGRDGSVDSSTAPSTPRNRKRSIDTEPSTPSDAPSPKPAVTANMSRLLSDLYDESEHDDMALQVAETGKEVESFAERMVAFVYNDTDGDGSATLAGVITPLKKRISGLFLGLSSRKGDEDAMIHQVDDQKALGKSESGTHVDKPDMPAIVAQIVPSKADPSVIVRAHASRDGAEGEAVPSEVGSELMVDDDTTMAHLEVQDIVDAERAVSASIDEGPEDDAQDVEPEECARIRDDLPAPTTSSSLTTLISSWTENTVEVHFGDPEYSDSAHALDQEASPQEAPIPFHDENKPVDLEPEQSSELPISVNEEDEEDRQQNISTPDLEATTQSDPPSSSPAPATQDETRSALELPAMKDKSNDSEAEAEVAQFAVGTLVDEVESHAEAAPDSKETAQMEHAEDPIVEDSHATIIDEVLSEAVETMRIQRESRSHEPRLDSSEDLPVFEEADAIGDEEEEVIDDEVGEGEYVTHRSPRGIDERSEMRSADLYSVPSSPLARFTSEASDDSLQRDEVSDDGSQRNEASDDGEQREDPFNPPKEATPVVGAPSATSSPGLESPTPQHAPRPKPKPVPASKPTPKSASIPAQSFYVDVPALPRRRHSSMSEHAGSSRSSRQIESRRPLGPTDKSLESPIASIRAKNEARLFDDPPDLDEPGSREASVQSRSSSTRQLLGDSLAQSSPGPIPMDVELMEEHLVEAYQQIEAFGEAGFAADDVAPVPQSEQDNESDDVAEPISPPRRQPRRIIVEEEIPLSSPLPCLPPLPSSIALSGSIRLFDSLSKSPPPVEHDQAPPSPGPSTRRQDGDSSSEGETLIMIPRARPKKKRKKASPAVKKNLPRPSIESAQEVSDGSSADELDMLRTAKVRLSPIIGRKITLQSRHITTPTTTEPYHPKTVTKTRNANPSNHRLSLPSRSVPALDRSNAKGYIIVPSRPHASRDNAPPSNGRPARTRKSTANWWELSKGLQRNEPLKTKRQRKNDDDYEPRGLDEGLEDDEVVRSSVTKRKSPSSLSKRRRVSRVVDDDEED</sequence>
<protein>
    <submittedName>
        <fullName evidence="2">BQ5605_C001g00393 protein</fullName>
    </submittedName>
</protein>
<feature type="region of interest" description="Disordered" evidence="1">
    <location>
        <begin position="505"/>
        <end position="648"/>
    </location>
</feature>
<keyword evidence="3" id="KW-1185">Reference proteome</keyword>
<dbReference type="STRING" id="796604.A0A2X0M365"/>
<feature type="region of interest" description="Disordered" evidence="1">
    <location>
        <begin position="665"/>
        <end position="927"/>
    </location>
</feature>
<feature type="compositionally biased region" description="Polar residues" evidence="1">
    <location>
        <begin position="47"/>
        <end position="76"/>
    </location>
</feature>
<feature type="compositionally biased region" description="Acidic residues" evidence="1">
    <location>
        <begin position="681"/>
        <end position="707"/>
    </location>
</feature>
<feature type="compositionally biased region" description="Polar residues" evidence="1">
    <location>
        <begin position="1083"/>
        <end position="1092"/>
    </location>
</feature>
<evidence type="ECO:0000313" key="3">
    <source>
        <dbReference type="Proteomes" id="UP000249464"/>
    </source>
</evidence>
<dbReference type="EMBL" id="FQNC01000043">
    <property type="protein sequence ID" value="SGY46166.1"/>
    <property type="molecule type" value="Genomic_DNA"/>
</dbReference>
<feature type="compositionally biased region" description="Basic and acidic residues" evidence="1">
    <location>
        <begin position="717"/>
        <end position="727"/>
    </location>
</feature>
<feature type="region of interest" description="Disordered" evidence="1">
    <location>
        <begin position="1017"/>
        <end position="1095"/>
    </location>
</feature>
<organism evidence="2 3">
    <name type="scientific">Microbotryum silenes-dioicae</name>
    <dbReference type="NCBI Taxonomy" id="796604"/>
    <lineage>
        <taxon>Eukaryota</taxon>
        <taxon>Fungi</taxon>
        <taxon>Dikarya</taxon>
        <taxon>Basidiomycota</taxon>
        <taxon>Pucciniomycotina</taxon>
        <taxon>Microbotryomycetes</taxon>
        <taxon>Microbotryales</taxon>
        <taxon>Microbotryaceae</taxon>
        <taxon>Microbotryum</taxon>
    </lineage>
</organism>
<feature type="compositionally biased region" description="Basic and acidic residues" evidence="1">
    <location>
        <begin position="586"/>
        <end position="603"/>
    </location>
</feature>
<feature type="compositionally biased region" description="Polar residues" evidence="1">
    <location>
        <begin position="790"/>
        <end position="802"/>
    </location>
</feature>
<dbReference type="Proteomes" id="UP000249464">
    <property type="component" value="Unassembled WGS sequence"/>
</dbReference>
<feature type="compositionally biased region" description="Polar residues" evidence="1">
    <location>
        <begin position="1136"/>
        <end position="1148"/>
    </location>
</feature>
<feature type="region of interest" description="Disordered" evidence="1">
    <location>
        <begin position="247"/>
        <end position="283"/>
    </location>
</feature>
<reference evidence="2 3" key="1">
    <citation type="submission" date="2016-11" db="EMBL/GenBank/DDBJ databases">
        <authorList>
            <person name="Jaros S."/>
            <person name="Januszkiewicz K."/>
            <person name="Wedrychowicz H."/>
        </authorList>
    </citation>
    <scope>NUCLEOTIDE SEQUENCE [LARGE SCALE GENOMIC DNA]</scope>
</reference>
<feature type="compositionally biased region" description="Basic residues" evidence="1">
    <location>
        <begin position="1242"/>
        <end position="1258"/>
    </location>
</feature>